<comment type="caution">
    <text evidence="3">The sequence shown here is derived from an EMBL/GenBank/DDBJ whole genome shotgun (WGS) entry which is preliminary data.</text>
</comment>
<dbReference type="Proteomes" id="UP000762676">
    <property type="component" value="Unassembled WGS sequence"/>
</dbReference>
<comment type="caution">
    <text evidence="2">Lacks conserved residue(s) required for the propagation of feature annotation.</text>
</comment>
<dbReference type="PRINTS" id="PR00261">
    <property type="entry name" value="LDLRECEPTOR"/>
</dbReference>
<proteinExistence type="predicted"/>
<keyword evidence="4" id="KW-1185">Reference proteome</keyword>
<dbReference type="GO" id="GO:0005041">
    <property type="term" value="F:low-density lipoprotein particle receptor activity"/>
    <property type="evidence" value="ECO:0007669"/>
    <property type="project" value="TreeGrafter"/>
</dbReference>
<dbReference type="Gene3D" id="4.10.400.10">
    <property type="entry name" value="Low-density Lipoprotein Receptor"/>
    <property type="match status" value="1"/>
</dbReference>
<feature type="disulfide bond" evidence="2">
    <location>
        <begin position="18"/>
        <end position="36"/>
    </location>
</feature>
<sequence length="162" mass="18083">MHLKDCKNFICPTGHAKCPESFCIPLAYVNDGKEDCNEGQDEGSHDLEEVDGIFKCHPLRPQYVPLESVCDGRRDCLQGEDELKCHSTCFPGFICLAGAISASKVHKKQAPTDWSFVDPQTRYLDISGLQVPDFFKTYAKGHFNHLTVLNMSSCYIPSITHG</sequence>
<name>A0AAV4G4D7_9GAST</name>
<dbReference type="SMART" id="SM00192">
    <property type="entry name" value="LDLa"/>
    <property type="match status" value="2"/>
</dbReference>
<keyword evidence="3" id="KW-0675">Receptor</keyword>
<protein>
    <submittedName>
        <fullName evidence="3">Low-density lipoprotein receptor-related protein</fullName>
    </submittedName>
</protein>
<dbReference type="GO" id="GO:0005886">
    <property type="term" value="C:plasma membrane"/>
    <property type="evidence" value="ECO:0007669"/>
    <property type="project" value="TreeGrafter"/>
</dbReference>
<dbReference type="AlphaFoldDB" id="A0AAV4G4D7"/>
<dbReference type="PROSITE" id="PS50068">
    <property type="entry name" value="LDLRA_2"/>
    <property type="match status" value="1"/>
</dbReference>
<evidence type="ECO:0000256" key="1">
    <source>
        <dbReference type="ARBA" id="ARBA00023157"/>
    </source>
</evidence>
<dbReference type="Gene3D" id="2.40.128.620">
    <property type="match status" value="1"/>
</dbReference>
<dbReference type="SUPFAM" id="SSF57424">
    <property type="entry name" value="LDL receptor-like module"/>
    <property type="match status" value="2"/>
</dbReference>
<dbReference type="InterPro" id="IPR036055">
    <property type="entry name" value="LDL_receptor-like_sf"/>
</dbReference>
<keyword evidence="1 2" id="KW-1015">Disulfide bond</keyword>
<dbReference type="GO" id="GO:0043235">
    <property type="term" value="C:receptor complex"/>
    <property type="evidence" value="ECO:0007669"/>
    <property type="project" value="TreeGrafter"/>
</dbReference>
<dbReference type="InterPro" id="IPR002172">
    <property type="entry name" value="LDrepeatLR_classA_rpt"/>
</dbReference>
<evidence type="ECO:0000256" key="2">
    <source>
        <dbReference type="PROSITE-ProRule" id="PRU00124"/>
    </source>
</evidence>
<dbReference type="PANTHER" id="PTHR22722">
    <property type="entry name" value="LOW-DENSITY LIPOPROTEIN RECEPTOR-RELATED PROTEIN 2-RELATED"/>
    <property type="match status" value="1"/>
</dbReference>
<reference evidence="3 4" key="1">
    <citation type="journal article" date="2021" name="Elife">
        <title>Chloroplast acquisition without the gene transfer in kleptoplastic sea slugs, Plakobranchus ocellatus.</title>
        <authorList>
            <person name="Maeda T."/>
            <person name="Takahashi S."/>
            <person name="Yoshida T."/>
            <person name="Shimamura S."/>
            <person name="Takaki Y."/>
            <person name="Nagai Y."/>
            <person name="Toyoda A."/>
            <person name="Suzuki Y."/>
            <person name="Arimoto A."/>
            <person name="Ishii H."/>
            <person name="Satoh N."/>
            <person name="Nishiyama T."/>
            <person name="Hasebe M."/>
            <person name="Maruyama T."/>
            <person name="Minagawa J."/>
            <person name="Obokata J."/>
            <person name="Shigenobu S."/>
        </authorList>
    </citation>
    <scope>NUCLEOTIDE SEQUENCE [LARGE SCALE GENOMIC DNA]</scope>
</reference>
<accession>A0AAV4G4D7</accession>
<gene>
    <name evidence="3" type="ORF">ElyMa_000564700</name>
</gene>
<dbReference type="EMBL" id="BMAT01001114">
    <property type="protein sequence ID" value="GFR79818.1"/>
    <property type="molecule type" value="Genomic_DNA"/>
</dbReference>
<dbReference type="PANTHER" id="PTHR22722:SF5">
    <property type="entry name" value="LOW-DENSITY LIPOPROTEIN RECEPTOR-RELATED PROTEIN 1B"/>
    <property type="match status" value="1"/>
</dbReference>
<evidence type="ECO:0000313" key="3">
    <source>
        <dbReference type="EMBL" id="GFR79818.1"/>
    </source>
</evidence>
<organism evidence="3 4">
    <name type="scientific">Elysia marginata</name>
    <dbReference type="NCBI Taxonomy" id="1093978"/>
    <lineage>
        <taxon>Eukaryota</taxon>
        <taxon>Metazoa</taxon>
        <taxon>Spiralia</taxon>
        <taxon>Lophotrochozoa</taxon>
        <taxon>Mollusca</taxon>
        <taxon>Gastropoda</taxon>
        <taxon>Heterobranchia</taxon>
        <taxon>Euthyneura</taxon>
        <taxon>Panpulmonata</taxon>
        <taxon>Sacoglossa</taxon>
        <taxon>Placobranchoidea</taxon>
        <taxon>Plakobranchidae</taxon>
        <taxon>Elysia</taxon>
    </lineage>
</organism>
<keyword evidence="3" id="KW-0449">Lipoprotein</keyword>
<evidence type="ECO:0000313" key="4">
    <source>
        <dbReference type="Proteomes" id="UP000762676"/>
    </source>
</evidence>
<dbReference type="InterPro" id="IPR051221">
    <property type="entry name" value="LDLR-related"/>
</dbReference>
<feature type="disulfide bond" evidence="2">
    <location>
        <begin position="11"/>
        <end position="23"/>
    </location>
</feature>